<dbReference type="AlphaFoldDB" id="A0A9P5ZC60"/>
<feature type="signal peptide" evidence="2">
    <location>
        <begin position="1"/>
        <end position="19"/>
    </location>
</feature>
<comment type="caution">
    <text evidence="3">The sequence shown here is derived from an EMBL/GenBank/DDBJ whole genome shotgun (WGS) entry which is preliminary data.</text>
</comment>
<feature type="compositionally biased region" description="Polar residues" evidence="1">
    <location>
        <begin position="93"/>
        <end position="104"/>
    </location>
</feature>
<evidence type="ECO:0000313" key="3">
    <source>
        <dbReference type="EMBL" id="KAF9484205.1"/>
    </source>
</evidence>
<keyword evidence="4" id="KW-1185">Reference proteome</keyword>
<keyword evidence="2" id="KW-0732">Signal</keyword>
<dbReference type="EMBL" id="MU155146">
    <property type="protein sequence ID" value="KAF9484205.1"/>
    <property type="molecule type" value="Genomic_DNA"/>
</dbReference>
<dbReference type="Gene3D" id="1.20.1050.10">
    <property type="match status" value="1"/>
</dbReference>
<sequence>MRWTYKLLIVLHLLLSVHSIALSAPASSSIGRTDQLLKREPVPADRASTSKPPSPRRSRRRQRSCSPSGASPRKRPKRQQSPGPEAPTDGGTRITSPHGSQQGGPSPKKKRRGVKHPKSNIRAEQLKLPSKEYREIALKHAPPGNYKSTHDADHLVEPQTVTYYLNNHRGQKKVNARCIEALKVPLNSPDNLRMLKIKHNANKRTIVGRLNQNHSKDVDRFDSEVEGYILQNTANIRKTGRAVDELFKDGQPCQDYRKAGDESGGILHASEPSFHRIPSKVAAKAFSPTAWRIRYILNMRNIPHETERIELPDIENHWKKLVFGPHLSNPMIAEYFEKTCSGTSSIFPHDTHGLQWPLANLFVITALPALWQFIVPSVYKKINPAGEAYFRATREMFFQSAFGGAHANGCSRRGGVVQASRGYG</sequence>
<evidence type="ECO:0000313" key="4">
    <source>
        <dbReference type="Proteomes" id="UP000807469"/>
    </source>
</evidence>
<feature type="chain" id="PRO_5040436595" evidence="2">
    <location>
        <begin position="20"/>
        <end position="424"/>
    </location>
</feature>
<proteinExistence type="predicted"/>
<dbReference type="Gene3D" id="3.40.30.10">
    <property type="entry name" value="Glutaredoxin"/>
    <property type="match status" value="1"/>
</dbReference>
<feature type="compositionally biased region" description="Basic residues" evidence="1">
    <location>
        <begin position="107"/>
        <end position="119"/>
    </location>
</feature>
<name>A0A9P5ZC60_9AGAR</name>
<dbReference type="Proteomes" id="UP000807469">
    <property type="component" value="Unassembled WGS sequence"/>
</dbReference>
<feature type="region of interest" description="Disordered" evidence="1">
    <location>
        <begin position="27"/>
        <end position="129"/>
    </location>
</feature>
<gene>
    <name evidence="3" type="ORF">BDN70DRAFT_989820</name>
</gene>
<dbReference type="OrthoDB" id="4951845at2759"/>
<feature type="compositionally biased region" description="Basic residues" evidence="1">
    <location>
        <begin position="54"/>
        <end position="63"/>
    </location>
</feature>
<organism evidence="3 4">
    <name type="scientific">Pholiota conissans</name>
    <dbReference type="NCBI Taxonomy" id="109636"/>
    <lineage>
        <taxon>Eukaryota</taxon>
        <taxon>Fungi</taxon>
        <taxon>Dikarya</taxon>
        <taxon>Basidiomycota</taxon>
        <taxon>Agaricomycotina</taxon>
        <taxon>Agaricomycetes</taxon>
        <taxon>Agaricomycetidae</taxon>
        <taxon>Agaricales</taxon>
        <taxon>Agaricineae</taxon>
        <taxon>Strophariaceae</taxon>
        <taxon>Pholiota</taxon>
    </lineage>
</organism>
<evidence type="ECO:0000256" key="1">
    <source>
        <dbReference type="SAM" id="MobiDB-lite"/>
    </source>
</evidence>
<reference evidence="3" key="1">
    <citation type="submission" date="2020-11" db="EMBL/GenBank/DDBJ databases">
        <authorList>
            <consortium name="DOE Joint Genome Institute"/>
            <person name="Ahrendt S."/>
            <person name="Riley R."/>
            <person name="Andreopoulos W."/>
            <person name="Labutti K."/>
            <person name="Pangilinan J."/>
            <person name="Ruiz-Duenas F.J."/>
            <person name="Barrasa J.M."/>
            <person name="Sanchez-Garcia M."/>
            <person name="Camarero S."/>
            <person name="Miyauchi S."/>
            <person name="Serrano A."/>
            <person name="Linde D."/>
            <person name="Babiker R."/>
            <person name="Drula E."/>
            <person name="Ayuso-Fernandez I."/>
            <person name="Pacheco R."/>
            <person name="Padilla G."/>
            <person name="Ferreira P."/>
            <person name="Barriuso J."/>
            <person name="Kellner H."/>
            <person name="Castanera R."/>
            <person name="Alfaro M."/>
            <person name="Ramirez L."/>
            <person name="Pisabarro A.G."/>
            <person name="Kuo A."/>
            <person name="Tritt A."/>
            <person name="Lipzen A."/>
            <person name="He G."/>
            <person name="Yan M."/>
            <person name="Ng V."/>
            <person name="Cullen D."/>
            <person name="Martin F."/>
            <person name="Rosso M.-N."/>
            <person name="Henrissat B."/>
            <person name="Hibbett D."/>
            <person name="Martinez A.T."/>
            <person name="Grigoriev I.V."/>
        </authorList>
    </citation>
    <scope>NUCLEOTIDE SEQUENCE</scope>
    <source>
        <strain evidence="3">CIRM-BRFM 674</strain>
    </source>
</reference>
<evidence type="ECO:0000256" key="2">
    <source>
        <dbReference type="SAM" id="SignalP"/>
    </source>
</evidence>
<accession>A0A9P5ZC60</accession>
<protein>
    <submittedName>
        <fullName evidence="3">Uncharacterized protein</fullName>
    </submittedName>
</protein>